<comment type="caution">
    <text evidence="1">The sequence shown here is derived from an EMBL/GenBank/DDBJ whole genome shotgun (WGS) entry which is preliminary data.</text>
</comment>
<name>A0AAN6WLY5_9PEZI</name>
<dbReference type="Gene3D" id="1.25.40.20">
    <property type="entry name" value="Ankyrin repeat-containing domain"/>
    <property type="match status" value="1"/>
</dbReference>
<sequence>MGKECNQCSDMAKAVVELLLDIGAMSAFEHENGASGLPLLVSCTHTDDGGWPLVRTLREPICRAMRETSYWDMSREDRSTISLLKRAIEMNITELVLELLQRGVSVQARENGYYALELACYSAANFDDRIFLEVVRRADRSDLNQLNPAGQQVGLLHMMATCGAMNFEWRLPILLKQGLDLNLKSGKESISRWYGTLCEDQPALR</sequence>
<evidence type="ECO:0008006" key="3">
    <source>
        <dbReference type="Google" id="ProtNLM"/>
    </source>
</evidence>
<reference evidence="1" key="2">
    <citation type="submission" date="2023-05" db="EMBL/GenBank/DDBJ databases">
        <authorList>
            <consortium name="Lawrence Berkeley National Laboratory"/>
            <person name="Steindorff A."/>
            <person name="Hensen N."/>
            <person name="Bonometti L."/>
            <person name="Westerberg I."/>
            <person name="Brannstrom I.O."/>
            <person name="Guillou S."/>
            <person name="Cros-Aarteil S."/>
            <person name="Calhoun S."/>
            <person name="Haridas S."/>
            <person name="Kuo A."/>
            <person name="Mondo S."/>
            <person name="Pangilinan J."/>
            <person name="Riley R."/>
            <person name="Labutti K."/>
            <person name="Andreopoulos B."/>
            <person name="Lipzen A."/>
            <person name="Chen C."/>
            <person name="Yanf M."/>
            <person name="Daum C."/>
            <person name="Ng V."/>
            <person name="Clum A."/>
            <person name="Ohm R."/>
            <person name="Martin F."/>
            <person name="Silar P."/>
            <person name="Natvig D."/>
            <person name="Lalanne C."/>
            <person name="Gautier V."/>
            <person name="Ament-Velasquez S.L."/>
            <person name="Kruys A."/>
            <person name="Hutchinson M.I."/>
            <person name="Powell A.J."/>
            <person name="Barry K."/>
            <person name="Miller A.N."/>
            <person name="Grigoriev I.V."/>
            <person name="Debuchy R."/>
            <person name="Gladieux P."/>
            <person name="Thoren M.H."/>
            <person name="Johannesson H."/>
        </authorList>
    </citation>
    <scope>NUCLEOTIDE SEQUENCE</scope>
    <source>
        <strain evidence="1">PSN309</strain>
    </source>
</reference>
<dbReference type="EMBL" id="MU864524">
    <property type="protein sequence ID" value="KAK4183785.1"/>
    <property type="molecule type" value="Genomic_DNA"/>
</dbReference>
<protein>
    <recommendedName>
        <fullName evidence="3">Ankyrin repeat protein</fullName>
    </recommendedName>
</protein>
<dbReference type="AlphaFoldDB" id="A0AAN6WLY5"/>
<gene>
    <name evidence="1" type="ORF">QBC35DRAFT_542260</name>
</gene>
<proteinExistence type="predicted"/>
<accession>A0AAN6WLY5</accession>
<dbReference type="InterPro" id="IPR036770">
    <property type="entry name" value="Ankyrin_rpt-contain_sf"/>
</dbReference>
<evidence type="ECO:0000313" key="2">
    <source>
        <dbReference type="Proteomes" id="UP001302126"/>
    </source>
</evidence>
<dbReference type="SUPFAM" id="SSF48403">
    <property type="entry name" value="Ankyrin repeat"/>
    <property type="match status" value="1"/>
</dbReference>
<organism evidence="1 2">
    <name type="scientific">Podospora australis</name>
    <dbReference type="NCBI Taxonomy" id="1536484"/>
    <lineage>
        <taxon>Eukaryota</taxon>
        <taxon>Fungi</taxon>
        <taxon>Dikarya</taxon>
        <taxon>Ascomycota</taxon>
        <taxon>Pezizomycotina</taxon>
        <taxon>Sordariomycetes</taxon>
        <taxon>Sordariomycetidae</taxon>
        <taxon>Sordariales</taxon>
        <taxon>Podosporaceae</taxon>
        <taxon>Podospora</taxon>
    </lineage>
</organism>
<reference evidence="1" key="1">
    <citation type="journal article" date="2023" name="Mol. Phylogenet. Evol.">
        <title>Genome-scale phylogeny and comparative genomics of the fungal order Sordariales.</title>
        <authorList>
            <person name="Hensen N."/>
            <person name="Bonometti L."/>
            <person name="Westerberg I."/>
            <person name="Brannstrom I.O."/>
            <person name="Guillou S."/>
            <person name="Cros-Aarteil S."/>
            <person name="Calhoun S."/>
            <person name="Haridas S."/>
            <person name="Kuo A."/>
            <person name="Mondo S."/>
            <person name="Pangilinan J."/>
            <person name="Riley R."/>
            <person name="LaButti K."/>
            <person name="Andreopoulos B."/>
            <person name="Lipzen A."/>
            <person name="Chen C."/>
            <person name="Yan M."/>
            <person name="Daum C."/>
            <person name="Ng V."/>
            <person name="Clum A."/>
            <person name="Steindorff A."/>
            <person name="Ohm R.A."/>
            <person name="Martin F."/>
            <person name="Silar P."/>
            <person name="Natvig D.O."/>
            <person name="Lalanne C."/>
            <person name="Gautier V."/>
            <person name="Ament-Velasquez S.L."/>
            <person name="Kruys A."/>
            <person name="Hutchinson M.I."/>
            <person name="Powell A.J."/>
            <person name="Barry K."/>
            <person name="Miller A.N."/>
            <person name="Grigoriev I.V."/>
            <person name="Debuchy R."/>
            <person name="Gladieux P."/>
            <person name="Hiltunen Thoren M."/>
            <person name="Johannesson H."/>
        </authorList>
    </citation>
    <scope>NUCLEOTIDE SEQUENCE</scope>
    <source>
        <strain evidence="1">PSN309</strain>
    </source>
</reference>
<evidence type="ECO:0000313" key="1">
    <source>
        <dbReference type="EMBL" id="KAK4183785.1"/>
    </source>
</evidence>
<keyword evidence="2" id="KW-1185">Reference proteome</keyword>
<dbReference type="Proteomes" id="UP001302126">
    <property type="component" value="Unassembled WGS sequence"/>
</dbReference>